<dbReference type="EMBL" id="CAJNOC010000095">
    <property type="protein sequence ID" value="CAF0714441.1"/>
    <property type="molecule type" value="Genomic_DNA"/>
</dbReference>
<dbReference type="Pfam" id="PF12784">
    <property type="entry name" value="PDDEXK_2"/>
    <property type="match status" value="1"/>
</dbReference>
<protein>
    <submittedName>
        <fullName evidence="1">Uncharacterized protein</fullName>
    </submittedName>
</protein>
<sequence>MSTNKPTKKTFSDPIIDSTFNIHFGNEQNKNILISLINNLLGFDGANRVKDVKVLLDEPPVKYSDNCKEVLQISCTNFKKKRNNCRNS</sequence>
<evidence type="ECO:0000313" key="2">
    <source>
        <dbReference type="Proteomes" id="UP000663879"/>
    </source>
</evidence>
<organism evidence="1 2">
    <name type="scientific">Brachionus calyciflorus</name>
    <dbReference type="NCBI Taxonomy" id="104777"/>
    <lineage>
        <taxon>Eukaryota</taxon>
        <taxon>Metazoa</taxon>
        <taxon>Spiralia</taxon>
        <taxon>Gnathifera</taxon>
        <taxon>Rotifera</taxon>
        <taxon>Eurotatoria</taxon>
        <taxon>Monogononta</taxon>
        <taxon>Pseudotrocha</taxon>
        <taxon>Ploima</taxon>
        <taxon>Brachionidae</taxon>
        <taxon>Brachionus</taxon>
    </lineage>
</organism>
<dbReference type="Proteomes" id="UP000663879">
    <property type="component" value="Unassembled WGS sequence"/>
</dbReference>
<comment type="caution">
    <text evidence="1">The sequence shown here is derived from an EMBL/GenBank/DDBJ whole genome shotgun (WGS) entry which is preliminary data.</text>
</comment>
<keyword evidence="2" id="KW-1185">Reference proteome</keyword>
<evidence type="ECO:0000313" key="1">
    <source>
        <dbReference type="EMBL" id="CAF0714441.1"/>
    </source>
</evidence>
<reference evidence="1" key="1">
    <citation type="submission" date="2021-02" db="EMBL/GenBank/DDBJ databases">
        <authorList>
            <person name="Nowell W R."/>
        </authorList>
    </citation>
    <scope>NUCLEOTIDE SEQUENCE</scope>
    <source>
        <strain evidence="1">Ploen Becks lab</strain>
    </source>
</reference>
<accession>A0A813M997</accession>
<name>A0A813M997_9BILA</name>
<gene>
    <name evidence="1" type="ORF">OXX778_LOCUS1468</name>
</gene>
<proteinExistence type="predicted"/>
<dbReference type="AlphaFoldDB" id="A0A813M997"/>